<organism evidence="1 2">
    <name type="scientific">Panagrolaimus sp. PS1159</name>
    <dbReference type="NCBI Taxonomy" id="55785"/>
    <lineage>
        <taxon>Eukaryota</taxon>
        <taxon>Metazoa</taxon>
        <taxon>Ecdysozoa</taxon>
        <taxon>Nematoda</taxon>
        <taxon>Chromadorea</taxon>
        <taxon>Rhabditida</taxon>
        <taxon>Tylenchina</taxon>
        <taxon>Panagrolaimomorpha</taxon>
        <taxon>Panagrolaimoidea</taxon>
        <taxon>Panagrolaimidae</taxon>
        <taxon>Panagrolaimus</taxon>
    </lineage>
</organism>
<sequence length="260" mass="28783">MTAKNEFSNENSCLFVNANSRTANSCTQYSSFNLNENCKCPTLIPVQSYSKPFKDKNCDSVAIDNYGINDKQQLLKKASYLCFKTEPIIDKVESRKYWKKGSSDTNNSTLSLHIAAFENSFEAAAFDSVNGKCDALKINKIDLNKHPFPGAFAHNSFEFPRQQENNQVKKPEVMGFKTNQKLLDPDQPTASNNAEVPNAVAGSPAHAQKQVSSSNNGNANINDSDSQPRKPNVVVQQNLRPVQDHYQKLNGRQPGSVGFA</sequence>
<proteinExistence type="predicted"/>
<dbReference type="Proteomes" id="UP000887580">
    <property type="component" value="Unplaced"/>
</dbReference>
<dbReference type="WBParaSite" id="PS1159_v2.g6230.t1">
    <property type="protein sequence ID" value="PS1159_v2.g6230.t1"/>
    <property type="gene ID" value="PS1159_v2.g6230"/>
</dbReference>
<reference evidence="2" key="1">
    <citation type="submission" date="2022-11" db="UniProtKB">
        <authorList>
            <consortium name="WormBaseParasite"/>
        </authorList>
    </citation>
    <scope>IDENTIFICATION</scope>
</reference>
<protein>
    <submittedName>
        <fullName evidence="2">Uncharacterized protein</fullName>
    </submittedName>
</protein>
<evidence type="ECO:0000313" key="1">
    <source>
        <dbReference type="Proteomes" id="UP000887580"/>
    </source>
</evidence>
<evidence type="ECO:0000313" key="2">
    <source>
        <dbReference type="WBParaSite" id="PS1159_v2.g6230.t1"/>
    </source>
</evidence>
<accession>A0AC35GKS1</accession>
<name>A0AC35GKS1_9BILA</name>